<feature type="region of interest" description="Disordered" evidence="7">
    <location>
        <begin position="798"/>
        <end position="841"/>
    </location>
</feature>
<dbReference type="InterPro" id="IPR050301">
    <property type="entry name" value="NTE"/>
</dbReference>
<sequence>MTERIPLFEEDKDYIDEDHISEFAKALIWQDDYDYDANTTATTDITDTTPINDEVPGIVSSLPSTNGNNKNKNKDINGTVSDSSSITDEDIMNSSYFDKPHLSTNLKSNSTKNDDDDDDDDDLISRPQSGTTDNTSTTSLSSKRPDLITSKSDWFPIGGSRSSSSSKKGSSNYHKKTTPTSSTSTKSTIEILKNEFRNSSTYTLLRWPILIFVFSWIGILGIFYFMIRIYVAVVEYLFTWRGERKRLRNKLRNSKTYEEWINNALELDKFLKLDKWSENPKFSYYDYKTIKLTILKLQKLRHQGKLIELMVILQGCLKKNFAGIENRQLYSHRYYGTKNLVEEYYQEVVKCLELINQDNNNGDDNDNDDNDNEKIDIEKKWKFFKIISKNYGKSALCLSGGACFAYTHFGIAKALLDQNLLPQIISGTSGGGLIAALLCTRTNEELKKLLVPQLARKITACEDPWYIWIPRFLKTGARFDAIDWARKSNFFTHGSTTFEEAFQRTGRKLNISTIPADPHSPVILCNDITSPHCIIWSTLLASSAVPGILNPVVLMMKNPINGKVIPFSLGSKWRDGSLRTDIPIEALNTYYNVNFTIVSQVNPHISLFFFAPKGTVGRPVTSSTRKTRSKQQYASFRGGFIATALEQLLRLEIKKWLQIIKSLDLLPHFLQQDWSNIWLQNFTGTITIWPKNKLSGFWYILSDPTEFRMKEIIEKGEKCMFPRLLFIKHRASIENVIEKGKKLTLTKYKQLKSGGVNYDEDVDVDIDDEEEEGEFGGVVSDYDAQSFQKVVGWSNEDKKLLDELDNEDEEEEDEEEEEVDVDDDDDDDDDDDSLSDSFEITTEHLKQRRNTIF</sequence>
<dbReference type="Gene3D" id="3.40.1090.10">
    <property type="entry name" value="Cytosolic phospholipase A2 catalytic domain"/>
    <property type="match status" value="2"/>
</dbReference>
<comment type="function">
    <text evidence="6">Lipid hydrolase.</text>
</comment>
<reference evidence="9 10" key="1">
    <citation type="submission" date="2020-03" db="EMBL/GenBank/DDBJ databases">
        <title>FDA dAtabase for Regulatory Grade micrObial Sequences (FDA-ARGOS): Supporting development and validation of Infectious Disease Dx tests.</title>
        <authorList>
            <person name="Campos J."/>
            <person name="Goldberg B."/>
            <person name="Tallon L."/>
            <person name="Sadzewicz L."/>
            <person name="Vavikolanu K."/>
            <person name="Mehta A."/>
            <person name="Aluvathingal J."/>
            <person name="Nadendla S."/>
            <person name="Nandy P."/>
            <person name="Geyer C."/>
            <person name="Yan Y."/>
            <person name="Sichtig H."/>
        </authorList>
    </citation>
    <scope>NUCLEOTIDE SEQUENCE [LARGE SCALE GENOMIC DNA]</scope>
    <source>
        <strain evidence="9 10">FDAARGOS_656</strain>
    </source>
</reference>
<comment type="subcellular location">
    <subcellularLocation>
        <location evidence="6">Membrane</location>
        <topology evidence="6">Single-pass membrane protein</topology>
    </subcellularLocation>
</comment>
<dbReference type="Proteomes" id="UP000536275">
    <property type="component" value="Unassembled WGS sequence"/>
</dbReference>
<keyword evidence="6" id="KW-1133">Transmembrane helix</keyword>
<comment type="caution">
    <text evidence="5">Lacks conserved residue(s) required for the propagation of feature annotation.</text>
</comment>
<evidence type="ECO:0000256" key="2">
    <source>
        <dbReference type="ARBA" id="ARBA00022801"/>
    </source>
</evidence>
<proteinExistence type="inferred from homology"/>
<feature type="short sequence motif" description="GXSXG" evidence="5">
    <location>
        <begin position="427"/>
        <end position="431"/>
    </location>
</feature>
<dbReference type="CDD" id="cd07232">
    <property type="entry name" value="Pat_PLPL"/>
    <property type="match status" value="1"/>
</dbReference>
<evidence type="ECO:0000313" key="10">
    <source>
        <dbReference type="Proteomes" id="UP000536275"/>
    </source>
</evidence>
<dbReference type="InterPro" id="IPR002641">
    <property type="entry name" value="PNPLA_dom"/>
</dbReference>
<dbReference type="PANTHER" id="PTHR14226:SF66">
    <property type="entry name" value="TRIACYLGLYCEROL LIPASE PTL2"/>
    <property type="match status" value="1"/>
</dbReference>
<feature type="domain" description="PNPLA" evidence="8">
    <location>
        <begin position="396"/>
        <end position="588"/>
    </location>
</feature>
<dbReference type="GO" id="GO:0016020">
    <property type="term" value="C:membrane"/>
    <property type="evidence" value="ECO:0007669"/>
    <property type="project" value="UniProtKB-SubCell"/>
</dbReference>
<keyword evidence="4 5" id="KW-0443">Lipid metabolism</keyword>
<keyword evidence="2 5" id="KW-0378">Hydrolase</keyword>
<feature type="compositionally biased region" description="Acidic residues" evidence="7">
    <location>
        <begin position="803"/>
        <end position="834"/>
    </location>
</feature>
<evidence type="ECO:0000256" key="5">
    <source>
        <dbReference type="PROSITE-ProRule" id="PRU01161"/>
    </source>
</evidence>
<feature type="compositionally biased region" description="Low complexity" evidence="7">
    <location>
        <begin position="158"/>
        <end position="171"/>
    </location>
</feature>
<feature type="active site" description="Nucleophile" evidence="5">
    <location>
        <position position="429"/>
    </location>
</feature>
<feature type="transmembrane region" description="Helical" evidence="6">
    <location>
        <begin position="207"/>
        <end position="238"/>
    </location>
</feature>
<protein>
    <recommendedName>
        <fullName evidence="6">Patatin-like phospholipase domain-containing protein</fullName>
        <ecNumber evidence="6">3.1.1.-</ecNumber>
    </recommendedName>
</protein>
<evidence type="ECO:0000256" key="4">
    <source>
        <dbReference type="ARBA" id="ARBA00023098"/>
    </source>
</evidence>
<evidence type="ECO:0000256" key="1">
    <source>
        <dbReference type="ARBA" id="ARBA00006104"/>
    </source>
</evidence>
<dbReference type="GO" id="GO:0006641">
    <property type="term" value="P:triglyceride metabolic process"/>
    <property type="evidence" value="ECO:0007669"/>
    <property type="project" value="UniProtKB-ARBA"/>
</dbReference>
<dbReference type="InterPro" id="IPR021771">
    <property type="entry name" value="Triacylglycerol_lipase_N"/>
</dbReference>
<keyword evidence="6" id="KW-0472">Membrane</keyword>
<dbReference type="PROSITE" id="PS51635">
    <property type="entry name" value="PNPLA"/>
    <property type="match status" value="1"/>
</dbReference>
<feature type="compositionally biased region" description="Polar residues" evidence="7">
    <location>
        <begin position="76"/>
        <end position="111"/>
    </location>
</feature>
<feature type="region of interest" description="Disordered" evidence="7">
    <location>
        <begin position="46"/>
        <end position="184"/>
    </location>
</feature>
<evidence type="ECO:0000256" key="3">
    <source>
        <dbReference type="ARBA" id="ARBA00022963"/>
    </source>
</evidence>
<evidence type="ECO:0000259" key="8">
    <source>
        <dbReference type="PROSITE" id="PS51635"/>
    </source>
</evidence>
<comment type="similarity">
    <text evidence="1 6">Belongs to the PLPL family.</text>
</comment>
<evidence type="ECO:0000313" key="9">
    <source>
        <dbReference type="EMBL" id="KAF6065011.1"/>
    </source>
</evidence>
<dbReference type="EC" id="3.1.1.-" evidence="6"/>
<dbReference type="GO" id="GO:0016042">
    <property type="term" value="P:lipid catabolic process"/>
    <property type="evidence" value="ECO:0007669"/>
    <property type="project" value="UniProtKB-UniRule"/>
</dbReference>
<evidence type="ECO:0000256" key="7">
    <source>
        <dbReference type="SAM" id="MobiDB-lite"/>
    </source>
</evidence>
<name>A0A8H6BX82_CANAX</name>
<dbReference type="EMBL" id="JABWAD010000059">
    <property type="protein sequence ID" value="KAF6065011.1"/>
    <property type="molecule type" value="Genomic_DNA"/>
</dbReference>
<dbReference type="AlphaFoldDB" id="A0A8H6BX82"/>
<dbReference type="Pfam" id="PF11815">
    <property type="entry name" value="DUF3336"/>
    <property type="match status" value="1"/>
</dbReference>
<keyword evidence="6" id="KW-0812">Transmembrane</keyword>
<dbReference type="PANTHER" id="PTHR14226">
    <property type="entry name" value="NEUROPATHY TARGET ESTERASE/SWISS CHEESE D.MELANOGASTER"/>
    <property type="match status" value="1"/>
</dbReference>
<dbReference type="InterPro" id="IPR016035">
    <property type="entry name" value="Acyl_Trfase/lysoPLipase"/>
</dbReference>
<comment type="caution">
    <text evidence="9">The sequence shown here is derived from an EMBL/GenBank/DDBJ whole genome shotgun (WGS) entry which is preliminary data.</text>
</comment>
<feature type="active site" description="Proton acceptor" evidence="5">
    <location>
        <position position="575"/>
    </location>
</feature>
<organism evidence="9 10">
    <name type="scientific">Candida albicans</name>
    <name type="common">Yeast</name>
    <dbReference type="NCBI Taxonomy" id="5476"/>
    <lineage>
        <taxon>Eukaryota</taxon>
        <taxon>Fungi</taxon>
        <taxon>Dikarya</taxon>
        <taxon>Ascomycota</taxon>
        <taxon>Saccharomycotina</taxon>
        <taxon>Pichiomycetes</taxon>
        <taxon>Debaryomycetaceae</taxon>
        <taxon>Candida/Lodderomyces clade</taxon>
        <taxon>Candida</taxon>
    </lineage>
</organism>
<feature type="compositionally biased region" description="Low complexity" evidence="7">
    <location>
        <begin position="129"/>
        <end position="142"/>
    </location>
</feature>
<dbReference type="Pfam" id="PF01734">
    <property type="entry name" value="Patatin"/>
    <property type="match status" value="1"/>
</dbReference>
<gene>
    <name evidence="9" type="ORF">FOB64_004787</name>
</gene>
<dbReference type="GO" id="GO:0004806">
    <property type="term" value="F:triacylglycerol lipase activity"/>
    <property type="evidence" value="ECO:0007669"/>
    <property type="project" value="InterPro"/>
</dbReference>
<accession>A0A8H6BX82</accession>
<dbReference type="SUPFAM" id="SSF52151">
    <property type="entry name" value="FabD/lysophospholipase-like"/>
    <property type="match status" value="1"/>
</dbReference>
<keyword evidence="3 5" id="KW-0442">Lipid degradation</keyword>
<evidence type="ECO:0000256" key="6">
    <source>
        <dbReference type="RuleBase" id="RU362055"/>
    </source>
</evidence>